<protein>
    <submittedName>
        <fullName evidence="2">Uncharacterized protein</fullName>
    </submittedName>
</protein>
<dbReference type="AlphaFoldDB" id="A0A9P6FC20"/>
<proteinExistence type="predicted"/>
<feature type="region of interest" description="Disordered" evidence="1">
    <location>
        <begin position="1"/>
        <end position="131"/>
    </location>
</feature>
<name>A0A9P6FC20_9FUNG</name>
<sequence length="168" mass="17794">MSFATSIPSTTLPEEVGKATQPLPTVFAPAPCPGESSTGAPTGASAGVKKRRGRPKGSTKVKKVTAVATAGEQATVNQTDGEGAATHDNDFDSHINDNDMVQAANDTNPDNNNNNNNNPDDNNTITSSQTDLYSVLGPDRVDMFYDDGVIYGYDPKYIRKPSSENARD</sequence>
<reference evidence="2" key="1">
    <citation type="journal article" date="2020" name="Fungal Divers.">
        <title>Resolving the Mortierellaceae phylogeny through synthesis of multi-gene phylogenetics and phylogenomics.</title>
        <authorList>
            <person name="Vandepol N."/>
            <person name="Liber J."/>
            <person name="Desiro A."/>
            <person name="Na H."/>
            <person name="Kennedy M."/>
            <person name="Barry K."/>
            <person name="Grigoriev I.V."/>
            <person name="Miller A.N."/>
            <person name="O'Donnell K."/>
            <person name="Stajich J.E."/>
            <person name="Bonito G."/>
        </authorList>
    </citation>
    <scope>NUCLEOTIDE SEQUENCE</scope>
    <source>
        <strain evidence="2">NRRL 2591</strain>
    </source>
</reference>
<accession>A0A9P6FC20</accession>
<gene>
    <name evidence="2" type="ORF">EC957_008645</name>
</gene>
<evidence type="ECO:0000313" key="3">
    <source>
        <dbReference type="Proteomes" id="UP000723463"/>
    </source>
</evidence>
<dbReference type="Proteomes" id="UP000723463">
    <property type="component" value="Unassembled WGS sequence"/>
</dbReference>
<comment type="caution">
    <text evidence="2">The sequence shown here is derived from an EMBL/GenBank/DDBJ whole genome shotgun (WGS) entry which is preliminary data.</text>
</comment>
<dbReference type="EMBL" id="JAAAXW010000044">
    <property type="protein sequence ID" value="KAF9547296.1"/>
    <property type="molecule type" value="Genomic_DNA"/>
</dbReference>
<feature type="compositionally biased region" description="Basic and acidic residues" evidence="1">
    <location>
        <begin position="85"/>
        <end position="97"/>
    </location>
</feature>
<evidence type="ECO:0000313" key="2">
    <source>
        <dbReference type="EMBL" id="KAF9547296.1"/>
    </source>
</evidence>
<feature type="compositionally biased region" description="Low complexity" evidence="1">
    <location>
        <begin position="105"/>
        <end position="124"/>
    </location>
</feature>
<keyword evidence="3" id="KW-1185">Reference proteome</keyword>
<feature type="compositionally biased region" description="Basic residues" evidence="1">
    <location>
        <begin position="48"/>
        <end position="63"/>
    </location>
</feature>
<organism evidence="2 3">
    <name type="scientific">Mortierella hygrophila</name>
    <dbReference type="NCBI Taxonomy" id="979708"/>
    <lineage>
        <taxon>Eukaryota</taxon>
        <taxon>Fungi</taxon>
        <taxon>Fungi incertae sedis</taxon>
        <taxon>Mucoromycota</taxon>
        <taxon>Mortierellomycotina</taxon>
        <taxon>Mortierellomycetes</taxon>
        <taxon>Mortierellales</taxon>
        <taxon>Mortierellaceae</taxon>
        <taxon>Mortierella</taxon>
    </lineage>
</organism>
<feature type="compositionally biased region" description="Polar residues" evidence="1">
    <location>
        <begin position="1"/>
        <end position="12"/>
    </location>
</feature>
<evidence type="ECO:0000256" key="1">
    <source>
        <dbReference type="SAM" id="MobiDB-lite"/>
    </source>
</evidence>